<dbReference type="InterPro" id="IPR051925">
    <property type="entry name" value="RNA-binding_domain"/>
</dbReference>
<evidence type="ECO:0000256" key="1">
    <source>
        <dbReference type="ARBA" id="ARBA00022884"/>
    </source>
</evidence>
<dbReference type="SMART" id="SM01103">
    <property type="entry name" value="CRS1_YhbY"/>
    <property type="match status" value="1"/>
</dbReference>
<gene>
    <name evidence="4" type="primary">yhbY</name>
    <name evidence="4" type="ORF">M8332_03085</name>
</gene>
<name>A0ABY5C4Z5_9LACO</name>
<keyword evidence="1 2" id="KW-0694">RNA-binding</keyword>
<proteinExistence type="predicted"/>
<dbReference type="SUPFAM" id="SSF75471">
    <property type="entry name" value="YhbY-like"/>
    <property type="match status" value="1"/>
</dbReference>
<accession>A0ABY5C4Z5</accession>
<dbReference type="NCBIfam" id="TIGR00253">
    <property type="entry name" value="RNA_bind_YhbY"/>
    <property type="match status" value="1"/>
</dbReference>
<evidence type="ECO:0000313" key="5">
    <source>
        <dbReference type="Proteomes" id="UP001057532"/>
    </source>
</evidence>
<evidence type="ECO:0000256" key="2">
    <source>
        <dbReference type="PROSITE-ProRule" id="PRU00626"/>
    </source>
</evidence>
<dbReference type="InterPro" id="IPR017924">
    <property type="entry name" value="RNA-binding_YhbY"/>
</dbReference>
<evidence type="ECO:0000313" key="4">
    <source>
        <dbReference type="EMBL" id="USS93834.1"/>
    </source>
</evidence>
<feature type="domain" description="CRM" evidence="3">
    <location>
        <begin position="1"/>
        <end position="97"/>
    </location>
</feature>
<dbReference type="Pfam" id="PF01985">
    <property type="entry name" value="CRS1_YhbY"/>
    <property type="match status" value="1"/>
</dbReference>
<dbReference type="PANTHER" id="PTHR40065:SF3">
    <property type="entry name" value="RNA-BINDING PROTEIN YHBY"/>
    <property type="match status" value="1"/>
</dbReference>
<protein>
    <submittedName>
        <fullName evidence="4">Ribosome assembly RNA-binding protein YhbY</fullName>
    </submittedName>
</protein>
<dbReference type="InterPro" id="IPR035920">
    <property type="entry name" value="YhbY-like_sf"/>
</dbReference>
<dbReference type="PANTHER" id="PTHR40065">
    <property type="entry name" value="RNA-BINDING PROTEIN YHBY"/>
    <property type="match status" value="1"/>
</dbReference>
<reference evidence="4" key="1">
    <citation type="submission" date="2022-05" db="EMBL/GenBank/DDBJ databases">
        <authorList>
            <person name="Oliphant S.A."/>
            <person name="Watson-Haigh N.S."/>
            <person name="Sumby K.M."/>
            <person name="Gardner J.M."/>
            <person name="Jiranek V."/>
        </authorList>
    </citation>
    <scope>NUCLEOTIDE SEQUENCE</scope>
    <source>
        <strain evidence="4">Ru20-1</strain>
    </source>
</reference>
<sequence length="103" mass="11526">MKLTGKQKRFLRANANQLRPIFSVGKNGLNAMWLQEVARAVAKRELVKVSIQQSADVSPAEVKQFIEANSEIQVVQTIGKTVLLFQEASQPNHRDISHGVFQL</sequence>
<keyword evidence="5" id="KW-1185">Reference proteome</keyword>
<dbReference type="InterPro" id="IPR001890">
    <property type="entry name" value="RNA-binding_CRM"/>
</dbReference>
<dbReference type="PROSITE" id="PS51295">
    <property type="entry name" value="CRM"/>
    <property type="match status" value="1"/>
</dbReference>
<dbReference type="Gene3D" id="3.30.110.60">
    <property type="entry name" value="YhbY-like"/>
    <property type="match status" value="1"/>
</dbReference>
<dbReference type="Proteomes" id="UP001057532">
    <property type="component" value="Chromosome"/>
</dbReference>
<dbReference type="EMBL" id="CP097478">
    <property type="protein sequence ID" value="USS93834.1"/>
    <property type="molecule type" value="Genomic_DNA"/>
</dbReference>
<organism evidence="4 5">
    <name type="scientific">Fructilactobacillus ixorae</name>
    <dbReference type="NCBI Taxonomy" id="1750535"/>
    <lineage>
        <taxon>Bacteria</taxon>
        <taxon>Bacillati</taxon>
        <taxon>Bacillota</taxon>
        <taxon>Bacilli</taxon>
        <taxon>Lactobacillales</taxon>
        <taxon>Lactobacillaceae</taxon>
        <taxon>Fructilactobacillus</taxon>
    </lineage>
</organism>
<evidence type="ECO:0000259" key="3">
    <source>
        <dbReference type="PROSITE" id="PS51295"/>
    </source>
</evidence>
<dbReference type="RefSeq" id="WP_252780711.1">
    <property type="nucleotide sequence ID" value="NZ_CP097478.1"/>
</dbReference>